<dbReference type="AlphaFoldDB" id="A0A1X7T5A1"/>
<evidence type="ECO:0000313" key="1">
    <source>
        <dbReference type="EnsemblMetazoa" id="Aqu2.1.09676_001"/>
    </source>
</evidence>
<reference evidence="1" key="1">
    <citation type="submission" date="2017-05" db="UniProtKB">
        <authorList>
            <consortium name="EnsemblMetazoa"/>
        </authorList>
    </citation>
    <scope>IDENTIFICATION</scope>
</reference>
<sequence length="87" mass="10416">MSEYYKKLDAVAHKRYLEKLQLLDLGIKDDPYSLALDAIFIDDITKWPKVEYGHIFCYFIERPGVYTKKQLLNWKSLQAYNYFFSGH</sequence>
<organism evidence="1">
    <name type="scientific">Amphimedon queenslandica</name>
    <name type="common">Sponge</name>
    <dbReference type="NCBI Taxonomy" id="400682"/>
    <lineage>
        <taxon>Eukaryota</taxon>
        <taxon>Metazoa</taxon>
        <taxon>Porifera</taxon>
        <taxon>Demospongiae</taxon>
        <taxon>Heteroscleromorpha</taxon>
        <taxon>Haplosclerida</taxon>
        <taxon>Niphatidae</taxon>
        <taxon>Amphimedon</taxon>
    </lineage>
</organism>
<dbReference type="InParanoid" id="A0A1X7T5A1"/>
<name>A0A1X7T5A1_AMPQE</name>
<accession>A0A1X7T5A1</accession>
<dbReference type="PANTHER" id="PTHR47526:SF3">
    <property type="entry name" value="PHD-TYPE DOMAIN-CONTAINING PROTEIN"/>
    <property type="match status" value="1"/>
</dbReference>
<proteinExistence type="predicted"/>
<dbReference type="OrthoDB" id="10005682at2759"/>
<dbReference type="EnsemblMetazoa" id="Aqu2.1.09676_001">
    <property type="protein sequence ID" value="Aqu2.1.09676_001"/>
    <property type="gene ID" value="Aqu2.1.09676"/>
</dbReference>
<protein>
    <submittedName>
        <fullName evidence="1">Uncharacterized protein</fullName>
    </submittedName>
</protein>
<dbReference type="PANTHER" id="PTHR47526">
    <property type="entry name" value="ATP-DEPENDENT DNA HELICASE"/>
    <property type="match status" value="1"/>
</dbReference>